<name>A0A382RRF5_9ZZZZ</name>
<dbReference type="EMBL" id="UINC01123520">
    <property type="protein sequence ID" value="SVD00040.1"/>
    <property type="molecule type" value="Genomic_DNA"/>
</dbReference>
<dbReference type="GO" id="GO:0005975">
    <property type="term" value="P:carbohydrate metabolic process"/>
    <property type="evidence" value="ECO:0007669"/>
    <property type="project" value="TreeGrafter"/>
</dbReference>
<organism evidence="1">
    <name type="scientific">marine metagenome</name>
    <dbReference type="NCBI Taxonomy" id="408172"/>
    <lineage>
        <taxon>unclassified sequences</taxon>
        <taxon>metagenomes</taxon>
        <taxon>ecological metagenomes</taxon>
    </lineage>
</organism>
<dbReference type="GO" id="GO:0001681">
    <property type="term" value="F:sialate O-acetylesterase activity"/>
    <property type="evidence" value="ECO:0007669"/>
    <property type="project" value="InterPro"/>
</dbReference>
<dbReference type="PANTHER" id="PTHR22901">
    <property type="entry name" value="SIALATE O-ACETYLESTERASE"/>
    <property type="match status" value="1"/>
</dbReference>
<protein>
    <submittedName>
        <fullName evidence="1">Uncharacterized protein</fullName>
    </submittedName>
</protein>
<sequence>MVKPLTTFFTGAILLCVAYTHAAVLPARIFSDHMVLQRELAVPIWGKSKAGMMVTVQFAGQTAKTKADRKGRWKVWLKPLKTNRTGREL</sequence>
<feature type="non-terminal residue" evidence="1">
    <location>
        <position position="89"/>
    </location>
</feature>
<dbReference type="AlphaFoldDB" id="A0A382RRF5"/>
<accession>A0A382RRF5</accession>
<gene>
    <name evidence="1" type="ORF">METZ01_LOCUS352894</name>
</gene>
<evidence type="ECO:0000313" key="1">
    <source>
        <dbReference type="EMBL" id="SVD00040.1"/>
    </source>
</evidence>
<proteinExistence type="predicted"/>
<dbReference type="PANTHER" id="PTHR22901:SF0">
    <property type="entry name" value="SIALATE O-ACETYLESTERASE"/>
    <property type="match status" value="1"/>
</dbReference>
<dbReference type="InterPro" id="IPR039329">
    <property type="entry name" value="SIAE"/>
</dbReference>
<reference evidence="1" key="1">
    <citation type="submission" date="2018-05" db="EMBL/GenBank/DDBJ databases">
        <authorList>
            <person name="Lanie J.A."/>
            <person name="Ng W.-L."/>
            <person name="Kazmierczak K.M."/>
            <person name="Andrzejewski T.M."/>
            <person name="Davidsen T.M."/>
            <person name="Wayne K.J."/>
            <person name="Tettelin H."/>
            <person name="Glass J.I."/>
            <person name="Rusch D."/>
            <person name="Podicherti R."/>
            <person name="Tsui H.-C.T."/>
            <person name="Winkler M.E."/>
        </authorList>
    </citation>
    <scope>NUCLEOTIDE SEQUENCE</scope>
</reference>